<organism evidence="2 3">
    <name type="scientific">Chlamydomonas eustigma</name>
    <dbReference type="NCBI Taxonomy" id="1157962"/>
    <lineage>
        <taxon>Eukaryota</taxon>
        <taxon>Viridiplantae</taxon>
        <taxon>Chlorophyta</taxon>
        <taxon>core chlorophytes</taxon>
        <taxon>Chlorophyceae</taxon>
        <taxon>CS clade</taxon>
        <taxon>Chlamydomonadales</taxon>
        <taxon>Chlamydomonadaceae</taxon>
        <taxon>Chlamydomonas</taxon>
    </lineage>
</organism>
<keyword evidence="3" id="KW-1185">Reference proteome</keyword>
<dbReference type="EMBL" id="BEGY01000105">
    <property type="protein sequence ID" value="GAX83723.1"/>
    <property type="molecule type" value="Genomic_DNA"/>
</dbReference>
<sequence>MPRVAVKTNRASQKDRLDRCIDALLQNPDAACVGGSELCCGGCGSGGELVEGLAAFVSHSSAAKRAFISKGGLEAIYVLISKAVPVDDNEAGPGPGSRTQEADEFGYKADASAGDEVRALGALVLLQCLTDSPEGQSLILQGRAELLHAVLKMSCSQDMEAEGLKHAALKVLGGWHEEVETRGDIIAKWLQQCAVERTLTPSHPSNSRNQQQNVGQNWNVLLIALQASHHPMLSVRRAAAHLFTAAMNCYRNVQEASEHTISFSVAEEDAISLLNSICCSAADTIAESTAMSSGNVPPRFAQLARTILSPQGGRGDSSYLMMRHQEDARVQRQQVMGLLDLACALLEELEPATTTRNHPKALSTPKATSSALSVGAEASCPTDTHENRSLESVPSDCVEAALPTASPWWLHHTSMINLVLRAFCCAWGLPPPPLSPLPHSSPTSSYDNPEVSQQQLPSALLPFTFSSDPAKADLDRMQQKLAMMLLTGGNKCVDISVAASTGMVVLQDHQVKELALDTLILMLRNQHGLSAIAHHYCASWEDAAHDMGAGKAISREENSVPEVLALRMLHRLILEVLMRETPAHIRAALSLLGALRVNAFSDAWVMQHEKDGATLKTQPGAQSAEKVSKAMAAMVELLGVTCDVFDRAWEAEGLSLDGLMNSNHACAVTTACRQGHHHDMDPSSCLKGHQGGTSLFHNSLGKETGTVKGDTAEFPSMTLHPSTAPKPAGPVFGFPQVTLISPQQQQATSQVPQSVMALSAESAGYKPVERLLKVEMGLGHRVLIQVLQAWKRLSEEGGTGVAAALECLPWWPRVMLASLHDRRVLRDEHGSIVMVVTPRVLRGEHESIVMVVTTRVFRGEHESVVMVVTPRVLRDEHESIVMVVTPRVLRDEHGSIVMVVTPRVLRDEHGSIVMVVTTRVLRDEHESVDMVVTTRVLRDEHGSVVMVVTPRVLRGEHESVFMVVTTRVLRGEHGSVVMVVTTRVLRGEHGSIVMVVTPRVLRDEHGSIVMVVTPRVLRGEHESVDMVVTPRVLRDEHGSVVMVVTPRVLRDEHGSVVMVVTTRVLRDEHGSVDMVVTPRVLHFCKEHMTPSDSACFLQKKRPFELCGFLFHGRNIIIQACRLVSAAAAQIKAPTPQRGVPSAGIRCGFAASHHNDNIDLDSLTGGFEELSLAWASEDTKVQDSSSSCRVLWSNGVRPYPSHVTPQQLQQQKAGGLLDEALGIVGEDEEKRTVVINTSSAPWRDDGGMSCTDTATVLPHDQAFLLPDGLVEDPLLKGEVDAEFAEYLKEVFADCMNMDEEHRCTLSETDQSWAKADVKSSLSISPPLEMDPGTLSILSGNRGRAGCNDEGEGALFEPWSGLLPTSVPPISAVALKEQVVPRSETKDPAKKPLVDLDQPNDGSLGKQSLTTNEALTKVLKSDAELLQEAMEFLPDLDAVADQLCMKYDYFG</sequence>
<proteinExistence type="predicted"/>
<evidence type="ECO:0000313" key="2">
    <source>
        <dbReference type="EMBL" id="GAX83723.1"/>
    </source>
</evidence>
<gene>
    <name evidence="2" type="ORF">CEUSTIGMA_g11148.t1</name>
</gene>
<dbReference type="Proteomes" id="UP000232323">
    <property type="component" value="Unassembled WGS sequence"/>
</dbReference>
<reference evidence="2 3" key="1">
    <citation type="submission" date="2017-08" db="EMBL/GenBank/DDBJ databases">
        <title>Acidophilic green algal genome provides insights into adaptation to an acidic environment.</title>
        <authorList>
            <person name="Hirooka S."/>
            <person name="Hirose Y."/>
            <person name="Kanesaki Y."/>
            <person name="Higuchi S."/>
            <person name="Fujiwara T."/>
            <person name="Onuma R."/>
            <person name="Era A."/>
            <person name="Ohbayashi R."/>
            <person name="Uzuka A."/>
            <person name="Nozaki H."/>
            <person name="Yoshikawa H."/>
            <person name="Miyagishima S.Y."/>
        </authorList>
    </citation>
    <scope>NUCLEOTIDE SEQUENCE [LARGE SCALE GENOMIC DNA]</scope>
    <source>
        <strain evidence="2 3">NIES-2499</strain>
    </source>
</reference>
<feature type="region of interest" description="Disordered" evidence="1">
    <location>
        <begin position="1379"/>
        <end position="1405"/>
    </location>
</feature>
<feature type="compositionally biased region" description="Basic and acidic residues" evidence="1">
    <location>
        <begin position="1381"/>
        <end position="1392"/>
    </location>
</feature>
<protein>
    <submittedName>
        <fullName evidence="2">Uncharacterized protein</fullName>
    </submittedName>
</protein>
<evidence type="ECO:0000256" key="1">
    <source>
        <dbReference type="SAM" id="MobiDB-lite"/>
    </source>
</evidence>
<accession>A0A250XL20</accession>
<dbReference type="STRING" id="1157962.A0A250XL20"/>
<dbReference type="OrthoDB" id="10688472at2759"/>
<evidence type="ECO:0000313" key="3">
    <source>
        <dbReference type="Proteomes" id="UP000232323"/>
    </source>
</evidence>
<feature type="region of interest" description="Disordered" evidence="1">
    <location>
        <begin position="355"/>
        <end position="393"/>
    </location>
</feature>
<comment type="caution">
    <text evidence="2">The sequence shown here is derived from an EMBL/GenBank/DDBJ whole genome shotgun (WGS) entry which is preliminary data.</text>
</comment>
<name>A0A250XL20_9CHLO</name>